<proteinExistence type="predicted"/>
<protein>
    <submittedName>
        <fullName evidence="1">Uncharacterized protein</fullName>
    </submittedName>
</protein>
<evidence type="ECO:0000313" key="2">
    <source>
        <dbReference type="Proteomes" id="UP001283361"/>
    </source>
</evidence>
<evidence type="ECO:0000313" key="1">
    <source>
        <dbReference type="EMBL" id="KAK3753743.1"/>
    </source>
</evidence>
<organism evidence="1 2">
    <name type="scientific">Elysia crispata</name>
    <name type="common">lettuce slug</name>
    <dbReference type="NCBI Taxonomy" id="231223"/>
    <lineage>
        <taxon>Eukaryota</taxon>
        <taxon>Metazoa</taxon>
        <taxon>Spiralia</taxon>
        <taxon>Lophotrochozoa</taxon>
        <taxon>Mollusca</taxon>
        <taxon>Gastropoda</taxon>
        <taxon>Heterobranchia</taxon>
        <taxon>Euthyneura</taxon>
        <taxon>Panpulmonata</taxon>
        <taxon>Sacoglossa</taxon>
        <taxon>Placobranchoidea</taxon>
        <taxon>Plakobranchidae</taxon>
        <taxon>Elysia</taxon>
    </lineage>
</organism>
<dbReference type="Proteomes" id="UP001283361">
    <property type="component" value="Unassembled WGS sequence"/>
</dbReference>
<accession>A0AAE0YQT0</accession>
<reference evidence="1" key="1">
    <citation type="journal article" date="2023" name="G3 (Bethesda)">
        <title>A reference genome for the long-term kleptoplast-retaining sea slug Elysia crispata morphotype clarki.</title>
        <authorList>
            <person name="Eastman K.E."/>
            <person name="Pendleton A.L."/>
            <person name="Shaikh M.A."/>
            <person name="Suttiyut T."/>
            <person name="Ogas R."/>
            <person name="Tomko P."/>
            <person name="Gavelis G."/>
            <person name="Widhalm J.R."/>
            <person name="Wisecaver J.H."/>
        </authorList>
    </citation>
    <scope>NUCLEOTIDE SEQUENCE</scope>
    <source>
        <strain evidence="1">ECLA1</strain>
    </source>
</reference>
<gene>
    <name evidence="1" type="ORF">RRG08_034918</name>
</gene>
<dbReference type="AlphaFoldDB" id="A0AAE0YQT0"/>
<dbReference type="EMBL" id="JAWDGP010005692">
    <property type="protein sequence ID" value="KAK3753743.1"/>
    <property type="molecule type" value="Genomic_DNA"/>
</dbReference>
<name>A0AAE0YQT0_9GAST</name>
<comment type="caution">
    <text evidence="1">The sequence shown here is derived from an EMBL/GenBank/DDBJ whole genome shotgun (WGS) entry which is preliminary data.</text>
</comment>
<sequence length="145" mass="16272">MYSASAEKIRSNKCRGITRALSSAPFTVSSCMWEQSAANGHNSTPSFVSCLHNLPPRTMKIDFGRFAFGPGNTRAIFRYKLTGCGQCQMDILIEIQQLRVRLSCGHQTMSVVEILEPERKLTTVTRHWTPRYPHLLSLDGLLLSV</sequence>
<keyword evidence="2" id="KW-1185">Reference proteome</keyword>